<keyword evidence="2" id="KW-0732">Signal</keyword>
<protein>
    <submittedName>
        <fullName evidence="3">Uncharacterized protein</fullName>
    </submittedName>
</protein>
<name>A0A1Y2H6J6_9FUNG</name>
<gene>
    <name evidence="3" type="ORF">BCR44DRAFT_131879</name>
</gene>
<dbReference type="AlphaFoldDB" id="A0A1Y2H6J6"/>
<comment type="caution">
    <text evidence="3">The sequence shown here is derived from an EMBL/GenBank/DDBJ whole genome shotgun (WGS) entry which is preliminary data.</text>
</comment>
<reference evidence="3 4" key="1">
    <citation type="submission" date="2016-07" db="EMBL/GenBank/DDBJ databases">
        <title>Pervasive Adenine N6-methylation of Active Genes in Fungi.</title>
        <authorList>
            <consortium name="DOE Joint Genome Institute"/>
            <person name="Mondo S.J."/>
            <person name="Dannebaum R.O."/>
            <person name="Kuo R.C."/>
            <person name="Labutti K."/>
            <person name="Haridas S."/>
            <person name="Kuo A."/>
            <person name="Salamov A."/>
            <person name="Ahrendt S.R."/>
            <person name="Lipzen A."/>
            <person name="Sullivan W."/>
            <person name="Andreopoulos W.B."/>
            <person name="Clum A."/>
            <person name="Lindquist E."/>
            <person name="Daum C."/>
            <person name="Ramamoorthy G.K."/>
            <person name="Gryganskyi A."/>
            <person name="Culley D."/>
            <person name="Magnuson J.K."/>
            <person name="James T.Y."/>
            <person name="O'Malley M.A."/>
            <person name="Stajich J.E."/>
            <person name="Spatafora J.W."/>
            <person name="Visel A."/>
            <person name="Grigoriev I.V."/>
        </authorList>
    </citation>
    <scope>NUCLEOTIDE SEQUENCE [LARGE SCALE GENOMIC DNA]</scope>
    <source>
        <strain evidence="3 4">PL171</strain>
    </source>
</reference>
<dbReference type="Proteomes" id="UP000193411">
    <property type="component" value="Unassembled WGS sequence"/>
</dbReference>
<keyword evidence="4" id="KW-1185">Reference proteome</keyword>
<evidence type="ECO:0000256" key="2">
    <source>
        <dbReference type="SAM" id="SignalP"/>
    </source>
</evidence>
<dbReference type="STRING" id="765915.A0A1Y2H6J6"/>
<sequence length="322" mass="36003">MCVWFPSILTLRGSIMTLSFYDASRTAACRTIWHAWINYRNRRIFSHLKHLLLKSQTTLTLTLLKRLSPQEAHLLKDPVTQARIYTTSSGAMSTQYLSGTHLLLPHTRAARDAWTVMGNARYLRTVVGDDFVLHRRHAHGNRKKVPAPAELELATTPREAIQYLANLDHRSVTLGGRGNAWRVLDGWPIMGRVALYGASDRNVGAAAAGARSPALGVGVEEARRRAQDRIRGRKKLGLAEREKAKRMRQIDKLRQLYLRGDEDDDDDDGEAGMRRDRLDHAVADLVGGESVSGEGKRGAGDDDDFGDLFTWSTGLNIDDYAF</sequence>
<evidence type="ECO:0000256" key="1">
    <source>
        <dbReference type="SAM" id="MobiDB-lite"/>
    </source>
</evidence>
<feature type="region of interest" description="Disordered" evidence="1">
    <location>
        <begin position="284"/>
        <end position="306"/>
    </location>
</feature>
<accession>A0A1Y2H6J6</accession>
<feature type="chain" id="PRO_5012056356" evidence="2">
    <location>
        <begin position="18"/>
        <end position="322"/>
    </location>
</feature>
<dbReference type="PANTHER" id="PTHR33504">
    <property type="entry name" value="NADH DEHYDROGENASE (UBIQUINONE) 1 BETA SUBCOMPLEX, 4"/>
    <property type="match status" value="1"/>
</dbReference>
<dbReference type="OrthoDB" id="10006090at2759"/>
<dbReference type="EMBL" id="MCFL01000100">
    <property type="protein sequence ID" value="ORZ30135.1"/>
    <property type="molecule type" value="Genomic_DNA"/>
</dbReference>
<evidence type="ECO:0000313" key="4">
    <source>
        <dbReference type="Proteomes" id="UP000193411"/>
    </source>
</evidence>
<dbReference type="PANTHER" id="PTHR33504:SF1">
    <property type="entry name" value="FAMILY WITH SEQUENCE SIMILARITY 90, MEMBER A1B"/>
    <property type="match status" value="1"/>
</dbReference>
<proteinExistence type="predicted"/>
<evidence type="ECO:0000313" key="3">
    <source>
        <dbReference type="EMBL" id="ORZ30135.1"/>
    </source>
</evidence>
<feature type="signal peptide" evidence="2">
    <location>
        <begin position="1"/>
        <end position="17"/>
    </location>
</feature>
<organism evidence="3 4">
    <name type="scientific">Catenaria anguillulae PL171</name>
    <dbReference type="NCBI Taxonomy" id="765915"/>
    <lineage>
        <taxon>Eukaryota</taxon>
        <taxon>Fungi</taxon>
        <taxon>Fungi incertae sedis</taxon>
        <taxon>Blastocladiomycota</taxon>
        <taxon>Blastocladiomycetes</taxon>
        <taxon>Blastocladiales</taxon>
        <taxon>Catenariaceae</taxon>
        <taxon>Catenaria</taxon>
    </lineage>
</organism>